<proteinExistence type="predicted"/>
<dbReference type="AlphaFoldDB" id="A0A5B7EPW2"/>
<organism evidence="1 2">
    <name type="scientific">Portunus trituberculatus</name>
    <name type="common">Swimming crab</name>
    <name type="synonym">Neptunus trituberculatus</name>
    <dbReference type="NCBI Taxonomy" id="210409"/>
    <lineage>
        <taxon>Eukaryota</taxon>
        <taxon>Metazoa</taxon>
        <taxon>Ecdysozoa</taxon>
        <taxon>Arthropoda</taxon>
        <taxon>Crustacea</taxon>
        <taxon>Multicrustacea</taxon>
        <taxon>Malacostraca</taxon>
        <taxon>Eumalacostraca</taxon>
        <taxon>Eucarida</taxon>
        <taxon>Decapoda</taxon>
        <taxon>Pleocyemata</taxon>
        <taxon>Brachyura</taxon>
        <taxon>Eubrachyura</taxon>
        <taxon>Portunoidea</taxon>
        <taxon>Portunidae</taxon>
        <taxon>Portuninae</taxon>
        <taxon>Portunus</taxon>
    </lineage>
</organism>
<sequence length="48" mass="5696">MLLARGVGVWKISSFSIYEGMFGKLENRLGMILDRSKKCMRFRRWKAQ</sequence>
<name>A0A5B7EPW2_PORTR</name>
<evidence type="ECO:0000313" key="2">
    <source>
        <dbReference type="Proteomes" id="UP000324222"/>
    </source>
</evidence>
<accession>A0A5B7EPW2</accession>
<comment type="caution">
    <text evidence="1">The sequence shown here is derived from an EMBL/GenBank/DDBJ whole genome shotgun (WGS) entry which is preliminary data.</text>
</comment>
<gene>
    <name evidence="1" type="ORF">E2C01_028868</name>
</gene>
<reference evidence="1 2" key="1">
    <citation type="submission" date="2019-05" db="EMBL/GenBank/DDBJ databases">
        <title>Another draft genome of Portunus trituberculatus and its Hox gene families provides insights of decapod evolution.</title>
        <authorList>
            <person name="Jeong J.-H."/>
            <person name="Song I."/>
            <person name="Kim S."/>
            <person name="Choi T."/>
            <person name="Kim D."/>
            <person name="Ryu S."/>
            <person name="Kim W."/>
        </authorList>
    </citation>
    <scope>NUCLEOTIDE SEQUENCE [LARGE SCALE GENOMIC DNA]</scope>
    <source>
        <tissue evidence="1">Muscle</tissue>
    </source>
</reference>
<dbReference type="EMBL" id="VSRR010003277">
    <property type="protein sequence ID" value="MPC35445.1"/>
    <property type="molecule type" value="Genomic_DNA"/>
</dbReference>
<dbReference type="Proteomes" id="UP000324222">
    <property type="component" value="Unassembled WGS sequence"/>
</dbReference>
<protein>
    <submittedName>
        <fullName evidence="1">Uncharacterized protein</fullName>
    </submittedName>
</protein>
<keyword evidence="2" id="KW-1185">Reference proteome</keyword>
<evidence type="ECO:0000313" key="1">
    <source>
        <dbReference type="EMBL" id="MPC35445.1"/>
    </source>
</evidence>